<reference evidence="1" key="1">
    <citation type="journal article" date="2012" name="BMC Biol.">
        <title>Comprehensive microarray-based analysis for stage-specific larval camouflage pattern-associated genes in the swallowtail butterfly, Papilio xuthus.</title>
        <authorList>
            <person name="Futahashi R."/>
            <person name="Shirataki H."/>
            <person name="Narita T."/>
            <person name="Mita K."/>
            <person name="Fujiwara H."/>
        </authorList>
    </citation>
    <scope>NUCLEOTIDE SEQUENCE</scope>
    <source>
        <tissue evidence="1">Epidermis</tissue>
    </source>
</reference>
<evidence type="ECO:0000313" key="1">
    <source>
        <dbReference type="EMBL" id="BAM18806.1"/>
    </source>
</evidence>
<organism evidence="1">
    <name type="scientific">Papilio xuthus</name>
    <name type="common">Asian swallowtail butterfly</name>
    <dbReference type="NCBI Taxonomy" id="66420"/>
    <lineage>
        <taxon>Eukaryota</taxon>
        <taxon>Metazoa</taxon>
        <taxon>Ecdysozoa</taxon>
        <taxon>Arthropoda</taxon>
        <taxon>Hexapoda</taxon>
        <taxon>Insecta</taxon>
        <taxon>Pterygota</taxon>
        <taxon>Neoptera</taxon>
        <taxon>Endopterygota</taxon>
        <taxon>Lepidoptera</taxon>
        <taxon>Glossata</taxon>
        <taxon>Ditrysia</taxon>
        <taxon>Papilionoidea</taxon>
        <taxon>Papilionidae</taxon>
        <taxon>Papilioninae</taxon>
        <taxon>Papilio</taxon>
    </lineage>
</organism>
<dbReference type="EMBL" id="AK402184">
    <property type="protein sequence ID" value="BAM18806.1"/>
    <property type="molecule type" value="mRNA"/>
</dbReference>
<proteinExistence type="evidence at transcript level"/>
<accession>I4DLL6</accession>
<dbReference type="AlphaFoldDB" id="I4DLL6"/>
<protein>
    <submittedName>
        <fullName evidence="1">Uncharacterized protein</fullName>
    </submittedName>
</protein>
<sequence length="66" mass="7976">MVQIFSNIYIKNLNLMAAMFWKYNRICICEILNRNFYTLKQRFPNLFCLLPTLRINIFSAPIFSHI</sequence>
<name>I4DLL6_PAPXU</name>